<dbReference type="Proteomes" id="UP000075902">
    <property type="component" value="Unassembled WGS sequence"/>
</dbReference>
<feature type="compositionally biased region" description="Low complexity" evidence="1">
    <location>
        <begin position="23"/>
        <end position="33"/>
    </location>
</feature>
<evidence type="ECO:0000256" key="2">
    <source>
        <dbReference type="SAM" id="Phobius"/>
    </source>
</evidence>
<sequence>MVEIASRALLQNESSTRNPVSMQHPQQPQAPQHSVSNTLCSPRERGRSAPVSRKNAHLGWVALENGHSKWLTGAEMDGECGGLKTVSGYAAFSCNWKWFRIAAGGWGCTRQMVVMRALNYLATCGSTLIAVVMLG</sequence>
<proteinExistence type="predicted"/>
<keyword evidence="2" id="KW-0472">Membrane</keyword>
<organism evidence="3 4">
    <name type="scientific">Anopheles melas</name>
    <dbReference type="NCBI Taxonomy" id="34690"/>
    <lineage>
        <taxon>Eukaryota</taxon>
        <taxon>Metazoa</taxon>
        <taxon>Ecdysozoa</taxon>
        <taxon>Arthropoda</taxon>
        <taxon>Hexapoda</taxon>
        <taxon>Insecta</taxon>
        <taxon>Pterygota</taxon>
        <taxon>Neoptera</taxon>
        <taxon>Endopterygota</taxon>
        <taxon>Diptera</taxon>
        <taxon>Nematocera</taxon>
        <taxon>Culicoidea</taxon>
        <taxon>Culicidae</taxon>
        <taxon>Anophelinae</taxon>
        <taxon>Anopheles</taxon>
    </lineage>
</organism>
<reference evidence="3" key="2">
    <citation type="submission" date="2020-05" db="UniProtKB">
        <authorList>
            <consortium name="EnsemblMetazoa"/>
        </authorList>
    </citation>
    <scope>IDENTIFICATION</scope>
    <source>
        <strain evidence="3">CM1001059</strain>
    </source>
</reference>
<dbReference type="EnsemblMetazoa" id="AMEC022548-RA">
    <property type="protein sequence ID" value="AMEC022548-PA"/>
    <property type="gene ID" value="AMEC022548"/>
</dbReference>
<accession>A0A182ULH6</accession>
<keyword evidence="2" id="KW-1133">Transmembrane helix</keyword>
<dbReference type="VEuPathDB" id="VectorBase:AMEC022548"/>
<evidence type="ECO:0000313" key="3">
    <source>
        <dbReference type="EnsemblMetazoa" id="AMEC022548-PA"/>
    </source>
</evidence>
<protein>
    <submittedName>
        <fullName evidence="3">Uncharacterized protein</fullName>
    </submittedName>
</protein>
<evidence type="ECO:0000313" key="4">
    <source>
        <dbReference type="Proteomes" id="UP000075902"/>
    </source>
</evidence>
<dbReference type="AlphaFoldDB" id="A0A182ULH6"/>
<reference evidence="4" key="1">
    <citation type="submission" date="2014-01" db="EMBL/GenBank/DDBJ databases">
        <title>The Genome Sequence of Anopheles melas CM1001059_A (V2).</title>
        <authorList>
            <consortium name="The Broad Institute Genomics Platform"/>
            <person name="Neafsey D.E."/>
            <person name="Besansky N."/>
            <person name="Howell P."/>
            <person name="Walton C."/>
            <person name="Young S.K."/>
            <person name="Zeng Q."/>
            <person name="Gargeya S."/>
            <person name="Fitzgerald M."/>
            <person name="Haas B."/>
            <person name="Abouelleil A."/>
            <person name="Allen A.W."/>
            <person name="Alvarado L."/>
            <person name="Arachchi H.M."/>
            <person name="Berlin A.M."/>
            <person name="Chapman S.B."/>
            <person name="Gainer-Dewar J."/>
            <person name="Goldberg J."/>
            <person name="Griggs A."/>
            <person name="Gujja S."/>
            <person name="Hansen M."/>
            <person name="Howarth C."/>
            <person name="Imamovic A."/>
            <person name="Ireland A."/>
            <person name="Larimer J."/>
            <person name="McCowan C."/>
            <person name="Murphy C."/>
            <person name="Pearson M."/>
            <person name="Poon T.W."/>
            <person name="Priest M."/>
            <person name="Roberts A."/>
            <person name="Saif S."/>
            <person name="Shea T."/>
            <person name="Sisk P."/>
            <person name="Sykes S."/>
            <person name="Wortman J."/>
            <person name="Nusbaum C."/>
            <person name="Birren B."/>
        </authorList>
    </citation>
    <scope>NUCLEOTIDE SEQUENCE [LARGE SCALE GENOMIC DNA]</scope>
    <source>
        <strain evidence="4">CM1001059</strain>
    </source>
</reference>
<evidence type="ECO:0000256" key="1">
    <source>
        <dbReference type="SAM" id="MobiDB-lite"/>
    </source>
</evidence>
<feature type="transmembrane region" description="Helical" evidence="2">
    <location>
        <begin position="117"/>
        <end position="134"/>
    </location>
</feature>
<keyword evidence="2" id="KW-0812">Transmembrane</keyword>
<feature type="region of interest" description="Disordered" evidence="1">
    <location>
        <begin position="13"/>
        <end position="53"/>
    </location>
</feature>
<name>A0A182ULH6_9DIPT</name>
<keyword evidence="4" id="KW-1185">Reference proteome</keyword>